<feature type="compositionally biased region" description="Basic and acidic residues" evidence="1">
    <location>
        <begin position="526"/>
        <end position="538"/>
    </location>
</feature>
<feature type="compositionally biased region" description="Polar residues" evidence="1">
    <location>
        <begin position="458"/>
        <end position="467"/>
    </location>
</feature>
<feature type="compositionally biased region" description="Polar residues" evidence="1">
    <location>
        <begin position="431"/>
        <end position="446"/>
    </location>
</feature>
<evidence type="ECO:0000313" key="3">
    <source>
        <dbReference type="Proteomes" id="UP001153069"/>
    </source>
</evidence>
<feature type="compositionally biased region" description="Low complexity" evidence="1">
    <location>
        <begin position="491"/>
        <end position="500"/>
    </location>
</feature>
<evidence type="ECO:0000313" key="2">
    <source>
        <dbReference type="EMBL" id="CAB9525245.1"/>
    </source>
</evidence>
<name>A0A9N8EV12_9STRA</name>
<feature type="compositionally biased region" description="Low complexity" evidence="1">
    <location>
        <begin position="390"/>
        <end position="401"/>
    </location>
</feature>
<gene>
    <name evidence="2" type="ORF">SEMRO_1649_G288560.1</name>
</gene>
<evidence type="ECO:0000256" key="1">
    <source>
        <dbReference type="SAM" id="MobiDB-lite"/>
    </source>
</evidence>
<accession>A0A9N8EV12</accession>
<feature type="compositionally biased region" description="Basic and acidic residues" evidence="1">
    <location>
        <begin position="612"/>
        <end position="628"/>
    </location>
</feature>
<proteinExistence type="predicted"/>
<feature type="compositionally biased region" description="Basic residues" evidence="1">
    <location>
        <begin position="26"/>
        <end position="36"/>
    </location>
</feature>
<sequence length="873" mass="96488">MPSSSSRPSKETLSEKLASGPYHGDHNKRKSTRKRNSLTSETNHTTSTAASSTVASSSAPSVNAPISPQHTPKRSSLDSSSVSTSTPPPDGKSRTRRRRVSVDASEEKKKEEDHNPPKAAKTGISVFANLVNDSWEERIKDSQEASSSRLQEEERQSKRGTRTRRSSTSNRAEAAMASSSHRSSSTSRRRSKSASKLMGDDSKLLASPSSSGRRRRISTRDSSNGKTKKKSSSKSKKGQSSDKQSLTSFMQNENSSRPPETEEMLEVRSAYTSISRSRNRNKTPVASSLNLSYHGGESAVRNTRTYREMTRSRSSSRTRSRQNNIEDALNSSGSFREEDDAFCFQDSVSLGGTVQSEGGEGRSFRRSLSDDPQQRPGGSLHQLHNHHQSSQHQFRQSFSSLPVLPEESKRSRKSKISSSKSSSRKSKKSAGSISTQELSEFLNQCNSRRKKEPEDTSKGNSDLSSPMSGDRSCVSMPANFAKEKKSRKSSSKNGSVSMIKAPPLSKAQTSKQVSPSDHALATSGRLVEKQTEKTDRARSRSTRRSSSSRQHRGSTGNTSKTTREDKPKSTTDELSESMKEAARQRSKSVNKGPAKRKEKGENSRTRSLSRSRNSDMDMSRSEQGREKSNNSNKQSDARKQRPKNFQKLFSIRDLTQGDPDNDTGSQSQERTSLSSVPSQPESLLKTPVTTQRATLGRSSIDDADLTLTPPPPLTPYSPCNSAHSRGGFDGPSKKKLHDLARIHRASIPSRKNQHLYDSTDEDTNERQDPPSPKQPVSILKNKTESGIQPSGDNTEESGTVQQLALRLDAEEILDFEAELGFTEDVFSHYSWYSNDMASIDALEATKPERDRLKAAIRESHLYSAFENLVEDWC</sequence>
<dbReference type="EMBL" id="CAICTM010001647">
    <property type="protein sequence ID" value="CAB9525245.1"/>
    <property type="molecule type" value="Genomic_DNA"/>
</dbReference>
<feature type="compositionally biased region" description="Basic residues" evidence="1">
    <location>
        <begin position="226"/>
        <end position="237"/>
    </location>
</feature>
<feature type="region of interest" description="Disordered" evidence="1">
    <location>
        <begin position="138"/>
        <end position="333"/>
    </location>
</feature>
<feature type="compositionally biased region" description="Polar residues" evidence="1">
    <location>
        <begin position="270"/>
        <end position="291"/>
    </location>
</feature>
<feature type="region of interest" description="Disordered" evidence="1">
    <location>
        <begin position="1"/>
        <end position="125"/>
    </location>
</feature>
<dbReference type="AlphaFoldDB" id="A0A9N8EV12"/>
<feature type="compositionally biased region" description="Basic and acidic residues" evidence="1">
    <location>
        <begin position="561"/>
        <end position="583"/>
    </location>
</feature>
<protein>
    <submittedName>
        <fullName evidence="2">Uncharacterized protein</fullName>
    </submittedName>
</protein>
<feature type="compositionally biased region" description="Polar residues" evidence="1">
    <location>
        <begin position="246"/>
        <end position="258"/>
    </location>
</feature>
<feature type="compositionally biased region" description="Polar residues" evidence="1">
    <location>
        <begin position="506"/>
        <end position="515"/>
    </location>
</feature>
<feature type="compositionally biased region" description="Low complexity" evidence="1">
    <location>
        <begin position="166"/>
        <end position="186"/>
    </location>
</feature>
<feature type="compositionally biased region" description="Polar residues" evidence="1">
    <location>
        <begin position="662"/>
        <end position="697"/>
    </location>
</feature>
<feature type="compositionally biased region" description="Basic and acidic residues" evidence="1">
    <location>
        <begin position="105"/>
        <end position="116"/>
    </location>
</feature>
<dbReference type="Proteomes" id="UP001153069">
    <property type="component" value="Unassembled WGS sequence"/>
</dbReference>
<feature type="region of interest" description="Disordered" evidence="1">
    <location>
        <begin position="350"/>
        <end position="798"/>
    </location>
</feature>
<feature type="compositionally biased region" description="Polar residues" evidence="1">
    <location>
        <begin position="784"/>
        <end position="798"/>
    </location>
</feature>
<keyword evidence="3" id="KW-1185">Reference proteome</keyword>
<feature type="compositionally biased region" description="Low complexity" evidence="1">
    <location>
        <begin position="37"/>
        <end position="61"/>
    </location>
</feature>
<feature type="compositionally biased region" description="Polar residues" evidence="1">
    <location>
        <begin position="322"/>
        <end position="333"/>
    </location>
</feature>
<feature type="compositionally biased region" description="Basic residues" evidence="1">
    <location>
        <begin position="584"/>
        <end position="597"/>
    </location>
</feature>
<organism evidence="2 3">
    <name type="scientific">Seminavis robusta</name>
    <dbReference type="NCBI Taxonomy" id="568900"/>
    <lineage>
        <taxon>Eukaryota</taxon>
        <taxon>Sar</taxon>
        <taxon>Stramenopiles</taxon>
        <taxon>Ochrophyta</taxon>
        <taxon>Bacillariophyta</taxon>
        <taxon>Bacillariophyceae</taxon>
        <taxon>Bacillariophycidae</taxon>
        <taxon>Naviculales</taxon>
        <taxon>Naviculaceae</taxon>
        <taxon>Seminavis</taxon>
    </lineage>
</organism>
<feature type="compositionally biased region" description="Basic and acidic residues" evidence="1">
    <location>
        <begin position="359"/>
        <end position="373"/>
    </location>
</feature>
<reference evidence="2" key="1">
    <citation type="submission" date="2020-06" db="EMBL/GenBank/DDBJ databases">
        <authorList>
            <consortium name="Plant Systems Biology data submission"/>
        </authorList>
    </citation>
    <scope>NUCLEOTIDE SEQUENCE</scope>
    <source>
        <strain evidence="2">D6</strain>
    </source>
</reference>
<comment type="caution">
    <text evidence="2">The sequence shown here is derived from an EMBL/GenBank/DDBJ whole genome shotgun (WGS) entry which is preliminary data.</text>
</comment>